<protein>
    <submittedName>
        <fullName evidence="2">Stage III sporulation protein AG</fullName>
    </submittedName>
</protein>
<accession>A0A3E3K1Z8</accession>
<proteinExistence type="predicted"/>
<comment type="caution">
    <text evidence="2">The sequence shown here is derived from an EMBL/GenBank/DDBJ whole genome shotgun (WGS) entry which is preliminary data.</text>
</comment>
<evidence type="ECO:0000313" key="2">
    <source>
        <dbReference type="EMBL" id="RGE87167.1"/>
    </source>
</evidence>
<keyword evidence="3" id="KW-1185">Reference proteome</keyword>
<dbReference type="EMBL" id="QVLX01000004">
    <property type="protein sequence ID" value="RGE87167.1"/>
    <property type="molecule type" value="Genomic_DNA"/>
</dbReference>
<organism evidence="2 3">
    <name type="scientific">Sellimonas intestinalis</name>
    <dbReference type="NCBI Taxonomy" id="1653434"/>
    <lineage>
        <taxon>Bacteria</taxon>
        <taxon>Bacillati</taxon>
        <taxon>Bacillota</taxon>
        <taxon>Clostridia</taxon>
        <taxon>Lachnospirales</taxon>
        <taxon>Lachnospiraceae</taxon>
        <taxon>Sellimonas</taxon>
    </lineage>
</organism>
<reference evidence="2 3" key="1">
    <citation type="submission" date="2018-08" db="EMBL/GenBank/DDBJ databases">
        <title>A genome reference for cultivated species of the human gut microbiota.</title>
        <authorList>
            <person name="Zou Y."/>
            <person name="Xue W."/>
            <person name="Luo G."/>
        </authorList>
    </citation>
    <scope>NUCLEOTIDE SEQUENCE [LARGE SCALE GENOMIC DNA]</scope>
    <source>
        <strain evidence="2 3">AF37-2AT</strain>
    </source>
</reference>
<feature type="compositionally biased region" description="Polar residues" evidence="1">
    <location>
        <begin position="100"/>
        <end position="109"/>
    </location>
</feature>
<evidence type="ECO:0000256" key="1">
    <source>
        <dbReference type="SAM" id="MobiDB-lite"/>
    </source>
</evidence>
<feature type="region of interest" description="Disordered" evidence="1">
    <location>
        <begin position="25"/>
        <end position="46"/>
    </location>
</feature>
<dbReference type="AlphaFoldDB" id="A0A3E3K1Z8"/>
<evidence type="ECO:0000313" key="3">
    <source>
        <dbReference type="Proteomes" id="UP000261080"/>
    </source>
</evidence>
<name>A0A3E3K1Z8_9FIRM</name>
<feature type="region of interest" description="Disordered" evidence="1">
    <location>
        <begin position="80"/>
        <end position="109"/>
    </location>
</feature>
<gene>
    <name evidence="2" type="ORF">DW016_09590</name>
</gene>
<dbReference type="OrthoDB" id="2061035at2"/>
<sequence>MKNKWLLVLLAGLLLLVIAMPVSDKKNQETKEELTKSDTGGKEKYEDYAEKAASELEKVISRMEGAGKVKVMMTVSSSSEKVVEKDEETAEDEKQRTKNETTVYEETTGGQTPYVKKELVPTVEGVVVLCEGGDQPVVVQEITEAVEALFSVESHKIKVVKMK</sequence>
<dbReference type="Proteomes" id="UP000261080">
    <property type="component" value="Unassembled WGS sequence"/>
</dbReference>